<comment type="caution">
    <text evidence="1">The sequence shown here is derived from an EMBL/GenBank/DDBJ whole genome shotgun (WGS) entry which is preliminary data.</text>
</comment>
<reference evidence="1" key="1">
    <citation type="submission" date="2023-07" db="EMBL/GenBank/DDBJ databases">
        <title>Brevundimonas soil sp. nov., isolated from the soil of chemical plant.</title>
        <authorList>
            <person name="Wu N."/>
        </authorList>
    </citation>
    <scope>NUCLEOTIDE SEQUENCE</scope>
    <source>
        <strain evidence="1">XZ-24</strain>
    </source>
</reference>
<evidence type="ECO:0000313" key="1">
    <source>
        <dbReference type="EMBL" id="MDO1559800.1"/>
    </source>
</evidence>
<evidence type="ECO:0000313" key="2">
    <source>
        <dbReference type="Proteomes" id="UP001169063"/>
    </source>
</evidence>
<keyword evidence="2" id="KW-1185">Reference proteome</keyword>
<sequence length="72" mass="8344">MTYAVRFKATPEQLAEVRALRETLKLKKPREFAERLNPGQPNPEWAYTFEFTDVNQATFFGLAVAPRVTRLD</sequence>
<gene>
    <name evidence="1" type="ORF">Q0812_10220</name>
</gene>
<accession>A0ABT8SMJ6</accession>
<dbReference type="Proteomes" id="UP001169063">
    <property type="component" value="Unassembled WGS sequence"/>
</dbReference>
<organism evidence="1 2">
    <name type="scientific">Peiella sedimenti</name>
    <dbReference type="NCBI Taxonomy" id="3061083"/>
    <lineage>
        <taxon>Bacteria</taxon>
        <taxon>Pseudomonadati</taxon>
        <taxon>Pseudomonadota</taxon>
        <taxon>Alphaproteobacteria</taxon>
        <taxon>Caulobacterales</taxon>
        <taxon>Caulobacteraceae</taxon>
        <taxon>Peiella</taxon>
    </lineage>
</organism>
<name>A0ABT8SMJ6_9CAUL</name>
<protein>
    <submittedName>
        <fullName evidence="1">Uncharacterized protein</fullName>
    </submittedName>
</protein>
<dbReference type="RefSeq" id="WP_302110232.1">
    <property type="nucleotide sequence ID" value="NZ_JAUKTR010000004.1"/>
</dbReference>
<proteinExistence type="predicted"/>
<dbReference type="EMBL" id="JAUKTR010000004">
    <property type="protein sequence ID" value="MDO1559800.1"/>
    <property type="molecule type" value="Genomic_DNA"/>
</dbReference>